<dbReference type="OrthoDB" id="1885368at2759"/>
<dbReference type="EnsemblPlants" id="QL01p016834:mrna">
    <property type="protein sequence ID" value="QL01p016834:mrna"/>
    <property type="gene ID" value="QL01p016834"/>
</dbReference>
<reference evidence="3 4" key="1">
    <citation type="journal article" date="2016" name="G3 (Bethesda)">
        <title>First Draft Assembly and Annotation of the Genome of a California Endemic Oak Quercus lobata Nee (Fagaceae).</title>
        <authorList>
            <person name="Sork V.L."/>
            <person name="Fitz-Gibbon S.T."/>
            <person name="Puiu D."/>
            <person name="Crepeau M."/>
            <person name="Gugger P.F."/>
            <person name="Sherman R."/>
            <person name="Stevens K."/>
            <person name="Langley C.H."/>
            <person name="Pellegrini M."/>
            <person name="Salzberg S.L."/>
        </authorList>
    </citation>
    <scope>NUCLEOTIDE SEQUENCE [LARGE SCALE GENOMIC DNA]</scope>
    <source>
        <strain evidence="3 4">cv. SW786</strain>
    </source>
</reference>
<name>A0A7N2KML4_QUELO</name>
<proteinExistence type="predicted"/>
<dbReference type="InterPro" id="IPR008700">
    <property type="entry name" value="TypeIII_avirulence_cleave"/>
</dbReference>
<keyword evidence="1" id="KW-0175">Coiled coil</keyword>
<dbReference type="RefSeq" id="XP_030959337.1">
    <property type="nucleotide sequence ID" value="XM_031103477.1"/>
</dbReference>
<dbReference type="Proteomes" id="UP000594261">
    <property type="component" value="Chromosome 1"/>
</dbReference>
<dbReference type="KEGG" id="qlo:115981323"/>
<dbReference type="PANTHER" id="PTHR33882:SF11">
    <property type="entry name" value="RPM1-INTERACTING PROTEIN 4 (RIN4) FAMILY PROTEIN"/>
    <property type="match status" value="1"/>
</dbReference>
<dbReference type="Gramene" id="QL01p016834:mrna">
    <property type="protein sequence ID" value="QL01p016834:mrna"/>
    <property type="gene ID" value="QL01p016834"/>
</dbReference>
<dbReference type="InParanoid" id="A0A7N2KML4"/>
<dbReference type="GeneID" id="115981323"/>
<dbReference type="EMBL" id="LRBV02000001">
    <property type="status" value="NOT_ANNOTATED_CDS"/>
    <property type="molecule type" value="Genomic_DNA"/>
</dbReference>
<reference evidence="3" key="2">
    <citation type="submission" date="2021-01" db="UniProtKB">
        <authorList>
            <consortium name="EnsemblPlants"/>
        </authorList>
    </citation>
    <scope>IDENTIFICATION</scope>
</reference>
<feature type="coiled-coil region" evidence="1">
    <location>
        <begin position="35"/>
        <end position="73"/>
    </location>
</feature>
<gene>
    <name evidence="3" type="primary">LOC115981323</name>
</gene>
<protein>
    <recommendedName>
        <fullName evidence="2">RIN4 pathogenic type III effector avirulence factor Avr cleavage site domain-containing protein</fullName>
    </recommendedName>
</protein>
<evidence type="ECO:0000256" key="1">
    <source>
        <dbReference type="SAM" id="Coils"/>
    </source>
</evidence>
<organism evidence="3 4">
    <name type="scientific">Quercus lobata</name>
    <name type="common">Valley oak</name>
    <dbReference type="NCBI Taxonomy" id="97700"/>
    <lineage>
        <taxon>Eukaryota</taxon>
        <taxon>Viridiplantae</taxon>
        <taxon>Streptophyta</taxon>
        <taxon>Embryophyta</taxon>
        <taxon>Tracheophyta</taxon>
        <taxon>Spermatophyta</taxon>
        <taxon>Magnoliopsida</taxon>
        <taxon>eudicotyledons</taxon>
        <taxon>Gunneridae</taxon>
        <taxon>Pentapetalae</taxon>
        <taxon>rosids</taxon>
        <taxon>fabids</taxon>
        <taxon>Fagales</taxon>
        <taxon>Fagaceae</taxon>
        <taxon>Quercus</taxon>
    </lineage>
</organism>
<dbReference type="AlphaFoldDB" id="A0A7N2KML4"/>
<dbReference type="PANTHER" id="PTHR33882">
    <property type="entry name" value="PATHOGENIC TYPE III EFFECTOR AVIRULENCE FACTOR AVR AVRRPT-CLEAVAGE: CLEAVAGE SITE PROTEIN"/>
    <property type="match status" value="1"/>
</dbReference>
<accession>A0A7N2KML4</accession>
<evidence type="ECO:0000313" key="3">
    <source>
        <dbReference type="EnsemblPlants" id="QL01p016834:mrna"/>
    </source>
</evidence>
<keyword evidence="4" id="KW-1185">Reference proteome</keyword>
<dbReference type="OMA" id="ARMENTG"/>
<dbReference type="Pfam" id="PF05627">
    <property type="entry name" value="AvrRpt-cleavage"/>
    <property type="match status" value="1"/>
</dbReference>
<evidence type="ECO:0000313" key="4">
    <source>
        <dbReference type="Proteomes" id="UP000594261"/>
    </source>
</evidence>
<evidence type="ECO:0000259" key="2">
    <source>
        <dbReference type="Pfam" id="PF05627"/>
    </source>
</evidence>
<sequence>MSDRKEKNGWLSVTVPEFGGWDKKAPVSPNYSVVFSQARANRKHLKTDLSDLRSNLENERELINANHDHHQDDPVMRKKKILTYINCCIRP</sequence>
<feature type="domain" description="RIN4 pathogenic type III effector avirulence factor Avr cleavage site" evidence="2">
    <location>
        <begin position="12"/>
        <end position="43"/>
    </location>
</feature>